<proteinExistence type="predicted"/>
<dbReference type="EMBL" id="JBBPFD010000002">
    <property type="protein sequence ID" value="KAK7939070.1"/>
    <property type="molecule type" value="Genomic_DNA"/>
</dbReference>
<dbReference type="Pfam" id="PF10545">
    <property type="entry name" value="MADF_DNA_bdg"/>
    <property type="match status" value="1"/>
</dbReference>
<evidence type="ECO:0000259" key="1">
    <source>
        <dbReference type="PROSITE" id="PS51029"/>
    </source>
</evidence>
<dbReference type="InterPro" id="IPR039353">
    <property type="entry name" value="TF_Adf1"/>
</dbReference>
<dbReference type="AlphaFoldDB" id="A0AAW0PU89"/>
<accession>A0AAW0PU89</accession>
<sequence>MEDTLIVAVCNSRELYDTKSYHYRDRNKKDLAWRKVSEAVGEPEDVCRKKWKGLRDTYLKEKRRETEKRSGSAGGTKKKWKYSEVMSFLDPFIAPRQTTGNMRVEEDSEYFQDQESQQWKSQLFPMAVKLGLCQHLLLLLPPRLLVPLSLLLHPQGRQEEEDVPRSLHQRWKKRYWTRCVTSRPPESSPLMNSSSSA</sequence>
<reference evidence="3" key="1">
    <citation type="submission" date="2024-04" db="EMBL/GenBank/DDBJ databases">
        <title>Salinicola lusitanus LLJ914,a marine bacterium isolated from the Okinawa Trough.</title>
        <authorList>
            <person name="Li J."/>
        </authorList>
    </citation>
    <scope>NUCLEOTIDE SEQUENCE [LARGE SCALE GENOMIC DNA]</scope>
</reference>
<dbReference type="PROSITE" id="PS51029">
    <property type="entry name" value="MADF"/>
    <property type="match status" value="1"/>
</dbReference>
<dbReference type="GO" id="GO:0006357">
    <property type="term" value="P:regulation of transcription by RNA polymerase II"/>
    <property type="evidence" value="ECO:0007669"/>
    <property type="project" value="TreeGrafter"/>
</dbReference>
<evidence type="ECO:0000313" key="2">
    <source>
        <dbReference type="EMBL" id="KAK7939070.1"/>
    </source>
</evidence>
<protein>
    <recommendedName>
        <fullName evidence="1">MADF domain-containing protein</fullName>
    </recommendedName>
</protein>
<keyword evidence="3" id="KW-1185">Reference proteome</keyword>
<organism evidence="2 3">
    <name type="scientific">Mugilogobius chulae</name>
    <name type="common">yellowstripe goby</name>
    <dbReference type="NCBI Taxonomy" id="88201"/>
    <lineage>
        <taxon>Eukaryota</taxon>
        <taxon>Metazoa</taxon>
        <taxon>Chordata</taxon>
        <taxon>Craniata</taxon>
        <taxon>Vertebrata</taxon>
        <taxon>Euteleostomi</taxon>
        <taxon>Actinopterygii</taxon>
        <taxon>Neopterygii</taxon>
        <taxon>Teleostei</taxon>
        <taxon>Neoteleostei</taxon>
        <taxon>Acanthomorphata</taxon>
        <taxon>Gobiaria</taxon>
        <taxon>Gobiiformes</taxon>
        <taxon>Gobioidei</taxon>
        <taxon>Gobiidae</taxon>
        <taxon>Gobionellinae</taxon>
        <taxon>Mugilogobius</taxon>
    </lineage>
</organism>
<comment type="caution">
    <text evidence="2">The sequence shown here is derived from an EMBL/GenBank/DDBJ whole genome shotgun (WGS) entry which is preliminary data.</text>
</comment>
<dbReference type="GO" id="GO:0005667">
    <property type="term" value="C:transcription regulator complex"/>
    <property type="evidence" value="ECO:0007669"/>
    <property type="project" value="TreeGrafter"/>
</dbReference>
<name>A0AAW0PU89_9GOBI</name>
<dbReference type="GO" id="GO:0005634">
    <property type="term" value="C:nucleus"/>
    <property type="evidence" value="ECO:0007669"/>
    <property type="project" value="TreeGrafter"/>
</dbReference>
<feature type="domain" description="MADF" evidence="1">
    <location>
        <begin position="4"/>
        <end position="94"/>
    </location>
</feature>
<gene>
    <name evidence="2" type="ORF">WMY93_002396</name>
</gene>
<dbReference type="PANTHER" id="PTHR12243:SF48">
    <property type="entry name" value="MADF DOMAIN-CONTAINING PROTEIN"/>
    <property type="match status" value="1"/>
</dbReference>
<evidence type="ECO:0000313" key="3">
    <source>
        <dbReference type="Proteomes" id="UP001460270"/>
    </source>
</evidence>
<dbReference type="SMART" id="SM00595">
    <property type="entry name" value="MADF"/>
    <property type="match status" value="1"/>
</dbReference>
<dbReference type="PANTHER" id="PTHR12243">
    <property type="entry name" value="MADF DOMAIN TRANSCRIPTION FACTOR"/>
    <property type="match status" value="1"/>
</dbReference>
<dbReference type="Proteomes" id="UP001460270">
    <property type="component" value="Unassembled WGS sequence"/>
</dbReference>
<dbReference type="InterPro" id="IPR006578">
    <property type="entry name" value="MADF-dom"/>
</dbReference>